<evidence type="ECO:0000313" key="1">
    <source>
        <dbReference type="EMBL" id="KAI8008854.1"/>
    </source>
</evidence>
<keyword evidence="2" id="KW-1185">Reference proteome</keyword>
<comment type="caution">
    <text evidence="1">The sequence shown here is derived from an EMBL/GenBank/DDBJ whole genome shotgun (WGS) entry which is preliminary data.</text>
</comment>
<reference evidence="1 2" key="1">
    <citation type="journal article" date="2022" name="Plant J.">
        <title>Chromosome-level genome of Camellia lanceoleosa provides a valuable resource for understanding genome evolution and self-incompatibility.</title>
        <authorList>
            <person name="Gong W."/>
            <person name="Xiao S."/>
            <person name="Wang L."/>
            <person name="Liao Z."/>
            <person name="Chang Y."/>
            <person name="Mo W."/>
            <person name="Hu G."/>
            <person name="Li W."/>
            <person name="Zhao G."/>
            <person name="Zhu H."/>
            <person name="Hu X."/>
            <person name="Ji K."/>
            <person name="Xiang X."/>
            <person name="Song Q."/>
            <person name="Yuan D."/>
            <person name="Jin S."/>
            <person name="Zhang L."/>
        </authorList>
    </citation>
    <scope>NUCLEOTIDE SEQUENCE [LARGE SCALE GENOMIC DNA]</scope>
    <source>
        <strain evidence="1">SQ_2022a</strain>
    </source>
</reference>
<dbReference type="EMBL" id="CM045764">
    <property type="protein sequence ID" value="KAI8008854.1"/>
    <property type="molecule type" value="Genomic_DNA"/>
</dbReference>
<accession>A0ACC0H7D5</accession>
<proteinExistence type="predicted"/>
<evidence type="ECO:0000313" key="2">
    <source>
        <dbReference type="Proteomes" id="UP001060215"/>
    </source>
</evidence>
<organism evidence="1 2">
    <name type="scientific">Camellia lanceoleosa</name>
    <dbReference type="NCBI Taxonomy" id="1840588"/>
    <lineage>
        <taxon>Eukaryota</taxon>
        <taxon>Viridiplantae</taxon>
        <taxon>Streptophyta</taxon>
        <taxon>Embryophyta</taxon>
        <taxon>Tracheophyta</taxon>
        <taxon>Spermatophyta</taxon>
        <taxon>Magnoliopsida</taxon>
        <taxon>eudicotyledons</taxon>
        <taxon>Gunneridae</taxon>
        <taxon>Pentapetalae</taxon>
        <taxon>asterids</taxon>
        <taxon>Ericales</taxon>
        <taxon>Theaceae</taxon>
        <taxon>Camellia</taxon>
    </lineage>
</organism>
<sequence>MQLVNISLLGNRLTGSIPKEFGNISTLTNLTLEFNQLSGVIPPELGSLPHIQKLFLTSNNFTGELPGTLANLNTLKSFRIGDNSFTGNIPNYIQNWTNLENLVIQGSGLDGPIPPGIAFLTKLSDLRISDLNGTQSTFPPLTNLTNLKVLILRSCNIIGPLPEYLGPMTNLKTLDLSFNKLSGEIPSSFVSLSKTNYIYLTRNLLSGPVPDWILQNGENIDLSYNNFSSLGPSCQRRTVNLFESSSTGNTSGIVSCLRSFQCPQNWYSFHINCGGKEVTLDGNTKYEADTDSVGPSRFFLSGTNWAFSSTGYFLDTSNSDFFICTNTSRLSMKDSDLYVDARLSPISLTYYGFCLLNGSYTVNLHFAEIMFTDDKTYSSLGRRIFDVYIQGKQVLKNFNIENEAGGVGKEIIKSFTALVTDTTLEIRFYWAGKGTTAIPDKGVYGPLISAISVNPDFVPASETRNSISVGAVVGIVAAVVIFLIMLVGILWWRGCLRRKDTMEQDLRGLNLMTGSFTLRQIKAATNNFDAANKIGEGGFGYVYKGLLSDGNLIAVKKLSSKSKQGNREFVNEIGMISALQHPHLVKLYGCCIEGNELLLIYEYMENNSLARALFGPEEFQLNLDWPTRYKICIGIAKGLAFLHEESRIKIVHRDIKSTNVLLDKNLNPKISDFGLAKLDEEDNTHISTRIAGTYGYMAPEYAMHGYLTDKADVYSFGIVALEIVSGKSNTGHRPKEDCFYILDWVLVLKQEGNLMELVDPRLGSDFNKKEVVAMINVALLCINVSPTVRPSMSSVLSMLESRTVTEELVSDSMVSSSKMEPKEMMIELQQSHETNSNDNQIHSMSNDGPWTASTSVADLYPLIIDSDYWANRD</sequence>
<dbReference type="Proteomes" id="UP001060215">
    <property type="component" value="Chromosome 7"/>
</dbReference>
<gene>
    <name evidence="1" type="ORF">LOK49_LG07G03033</name>
</gene>
<name>A0ACC0H7D5_9ERIC</name>
<protein>
    <submittedName>
        <fullName evidence="1">Leucine-rich repeat receptor-like serine/threonine-protein kinase</fullName>
    </submittedName>
</protein>